<protein>
    <submittedName>
        <fullName evidence="1">Uncharacterized protein</fullName>
    </submittedName>
</protein>
<reference evidence="1 2" key="1">
    <citation type="submission" date="2015-08" db="EMBL/GenBank/DDBJ databases">
        <title>Draft genome sequence of cellulolytic and xylanolytic Paenibacillus sp. A59, isolated from a decaying forest soil from Patagonia, Argentina.</title>
        <authorList>
            <person name="Ghio S."/>
            <person name="Caceres A.M."/>
            <person name="Talia P."/>
            <person name="Grasso D."/>
            <person name="Campos E."/>
        </authorList>
    </citation>
    <scope>NUCLEOTIDE SEQUENCE [LARGE SCALE GENOMIC DNA]</scope>
    <source>
        <strain evidence="1 2">A59</strain>
    </source>
</reference>
<name>A0A0N0C4X8_9BACL</name>
<evidence type="ECO:0000313" key="2">
    <source>
        <dbReference type="Proteomes" id="UP000037688"/>
    </source>
</evidence>
<evidence type="ECO:0000313" key="1">
    <source>
        <dbReference type="EMBL" id="KOY16451.1"/>
    </source>
</evidence>
<dbReference type="OrthoDB" id="2610621at2"/>
<dbReference type="PATRIC" id="fig|1705561.3.peg.2144"/>
<organism evidence="1 2">
    <name type="scientific">Paenibacillus xylanivorans</name>
    <dbReference type="NCBI Taxonomy" id="1705561"/>
    <lineage>
        <taxon>Bacteria</taxon>
        <taxon>Bacillati</taxon>
        <taxon>Bacillota</taxon>
        <taxon>Bacilli</taxon>
        <taxon>Bacillales</taxon>
        <taxon>Paenibacillaceae</taxon>
        <taxon>Paenibacillus</taxon>
    </lineage>
</organism>
<accession>A0A0N0C4X8</accession>
<dbReference type="SUPFAM" id="SSF52540">
    <property type="entry name" value="P-loop containing nucleoside triphosphate hydrolases"/>
    <property type="match status" value="1"/>
</dbReference>
<keyword evidence="2" id="KW-1185">Reference proteome</keyword>
<dbReference type="Gene3D" id="3.40.50.300">
    <property type="entry name" value="P-loop containing nucleotide triphosphate hydrolases"/>
    <property type="match status" value="1"/>
</dbReference>
<comment type="caution">
    <text evidence="1">The sequence shown here is derived from an EMBL/GenBank/DDBJ whole genome shotgun (WGS) entry which is preliminary data.</text>
</comment>
<proteinExistence type="predicted"/>
<dbReference type="EMBL" id="LITU01000053">
    <property type="protein sequence ID" value="KOY16451.1"/>
    <property type="molecule type" value="Genomic_DNA"/>
</dbReference>
<sequence>MQTWIFAGLCEKNDLMLYLCKILAASGKRVLLVDGTLQQKYGYGVGESQQSLRITEFEGFDIAFQFVTSTAVESHLEASGEKLETYDYVLYDMETSHFASRDLWLTADIRVWVSDYERYNLERGKGWLKRLLEEQSLPAELPFQRILINAVDCKLEARYLWAYLEGSPFVWTGESLMLPWDELTAAVKLENEHHRRIRLGPLSRNYKKSLCRLVEQLTGWENVQSRRAMKEAERMRA</sequence>
<dbReference type="InterPro" id="IPR027417">
    <property type="entry name" value="P-loop_NTPase"/>
</dbReference>
<dbReference type="RefSeq" id="WP_053780889.1">
    <property type="nucleotide sequence ID" value="NZ_LITU01000053.1"/>
</dbReference>
<gene>
    <name evidence="1" type="ORF">AMS66_11355</name>
</gene>
<dbReference type="AlphaFoldDB" id="A0A0N0C4X8"/>
<dbReference type="Proteomes" id="UP000037688">
    <property type="component" value="Unassembled WGS sequence"/>
</dbReference>